<name>A0A6A4HPQ3_9AGAR</name>
<reference evidence="1" key="1">
    <citation type="journal article" date="2019" name="Environ. Microbiol.">
        <title>Fungal ecological strategies reflected in gene transcription - a case study of two litter decomposers.</title>
        <authorList>
            <person name="Barbi F."/>
            <person name="Kohler A."/>
            <person name="Barry K."/>
            <person name="Baskaran P."/>
            <person name="Daum C."/>
            <person name="Fauchery L."/>
            <person name="Ihrmark K."/>
            <person name="Kuo A."/>
            <person name="LaButti K."/>
            <person name="Lipzen A."/>
            <person name="Morin E."/>
            <person name="Grigoriev I.V."/>
            <person name="Henrissat B."/>
            <person name="Lindahl B."/>
            <person name="Martin F."/>
        </authorList>
    </citation>
    <scope>NUCLEOTIDE SEQUENCE</scope>
    <source>
        <strain evidence="1">JB14</strain>
    </source>
</reference>
<organism evidence="1 2">
    <name type="scientific">Gymnopus androsaceus JB14</name>
    <dbReference type="NCBI Taxonomy" id="1447944"/>
    <lineage>
        <taxon>Eukaryota</taxon>
        <taxon>Fungi</taxon>
        <taxon>Dikarya</taxon>
        <taxon>Basidiomycota</taxon>
        <taxon>Agaricomycotina</taxon>
        <taxon>Agaricomycetes</taxon>
        <taxon>Agaricomycetidae</taxon>
        <taxon>Agaricales</taxon>
        <taxon>Marasmiineae</taxon>
        <taxon>Omphalotaceae</taxon>
        <taxon>Gymnopus</taxon>
    </lineage>
</organism>
<evidence type="ECO:0000313" key="2">
    <source>
        <dbReference type="Proteomes" id="UP000799118"/>
    </source>
</evidence>
<sequence length="195" mass="22670">MIFLHTGICSLRELHLTDVDNYSINLVGLGIEISYPPLLSTILVELNPNKVTWFNDYGLPVTAVTIDMDDERFWYLPPDRVAHDLNIFLRGFEHLPDSVCDISFDFDAGATDGPADCDSRLREWDDWDQVLINRYQRGLLNRVWFQMYDSDDVLGWTLRPLSDRTPDLSILDRVRKFLTQSDKAGIIEVDYSRYF</sequence>
<evidence type="ECO:0000313" key="1">
    <source>
        <dbReference type="EMBL" id="KAE9399973.1"/>
    </source>
</evidence>
<accession>A0A6A4HPQ3</accession>
<keyword evidence="2" id="KW-1185">Reference proteome</keyword>
<dbReference type="EMBL" id="ML769462">
    <property type="protein sequence ID" value="KAE9399973.1"/>
    <property type="molecule type" value="Genomic_DNA"/>
</dbReference>
<proteinExistence type="predicted"/>
<protein>
    <submittedName>
        <fullName evidence="1">Uncharacterized protein</fullName>
    </submittedName>
</protein>
<gene>
    <name evidence="1" type="ORF">BT96DRAFT_919747</name>
</gene>
<dbReference type="Proteomes" id="UP000799118">
    <property type="component" value="Unassembled WGS sequence"/>
</dbReference>
<dbReference type="AlphaFoldDB" id="A0A6A4HPQ3"/>